<evidence type="ECO:0000313" key="4">
    <source>
        <dbReference type="EMBL" id="MZP44617.1"/>
    </source>
</evidence>
<dbReference type="InterPro" id="IPR046348">
    <property type="entry name" value="SIS_dom_sf"/>
</dbReference>
<dbReference type="InterPro" id="IPR035484">
    <property type="entry name" value="SIS_PGI/PMI_1"/>
</dbReference>
<sequence length="356" mass="39542">MIDLNDVQKIRELDSMGSLVTTEHYAEQFAEGLALAQAFGLDNPGRAFHEILMLGTGGGSSVSGGLLRSYLFDELPLPLAINQGYHVPAYVDANTLVFVISHSGNTEEILSAYDQAVERGAFCVAVTAGGKLADRCRRDGVPYLIVPPDIGHPRRDLGYIFIPLLVILGKLGIIEDKRADIEGVIDCFAALKQRYGADCPIGDNLAKQIAIDLQGYIPLVYGSLDYYDAVAWRIKNQFGENSKLMAFYNVIPNLHHDEAVGWDMPQELLSRFYLLMLRDREADSEKLAKRKDISRDILRDRMGKVTELHAEGQGRLARMFSLVYLGDFISLYAPICRGVDPTPVDVINLFKKKMAE</sequence>
<dbReference type="GO" id="GO:0004347">
    <property type="term" value="F:glucose-6-phosphate isomerase activity"/>
    <property type="evidence" value="ECO:0007669"/>
    <property type="project" value="InterPro"/>
</dbReference>
<dbReference type="Pfam" id="PF10432">
    <property type="entry name" value="bact-PGI_C"/>
    <property type="match status" value="1"/>
</dbReference>
<proteinExistence type="inferred from homology"/>
<dbReference type="PROSITE" id="PS51464">
    <property type="entry name" value="SIS"/>
    <property type="match status" value="1"/>
</dbReference>
<dbReference type="OrthoDB" id="9771734at2"/>
<feature type="domain" description="SIS" evidence="3">
    <location>
        <begin position="35"/>
        <end position="184"/>
    </location>
</feature>
<evidence type="ECO:0000256" key="1">
    <source>
        <dbReference type="ARBA" id="ARBA00010523"/>
    </source>
</evidence>
<reference evidence="4 5" key="1">
    <citation type="submission" date="2020-01" db="EMBL/GenBank/DDBJ databases">
        <title>Whole genome sequence of Heliobacterium gestii DSM 11169.</title>
        <authorList>
            <person name="Kyndt J.A."/>
            <person name="Meyer T.E."/>
        </authorList>
    </citation>
    <scope>NUCLEOTIDE SEQUENCE [LARGE SCALE GENOMIC DNA]</scope>
    <source>
        <strain evidence="4 5">DSM 11169</strain>
    </source>
</reference>
<gene>
    <name evidence="4" type="ORF">GTO89_16465</name>
</gene>
<evidence type="ECO:0000256" key="2">
    <source>
        <dbReference type="ARBA" id="ARBA00023235"/>
    </source>
</evidence>
<dbReference type="InterPro" id="IPR019490">
    <property type="entry name" value="Glu6P/Mann6P_isomerase_C"/>
</dbReference>
<dbReference type="CDD" id="cd05017">
    <property type="entry name" value="SIS_PGI_PMI_1"/>
    <property type="match status" value="1"/>
</dbReference>
<organism evidence="4 5">
    <name type="scientific">Heliomicrobium gestii</name>
    <name type="common">Heliobacterium gestii</name>
    <dbReference type="NCBI Taxonomy" id="2699"/>
    <lineage>
        <taxon>Bacteria</taxon>
        <taxon>Bacillati</taxon>
        <taxon>Bacillota</taxon>
        <taxon>Clostridia</taxon>
        <taxon>Eubacteriales</taxon>
        <taxon>Heliobacteriaceae</taxon>
        <taxon>Heliomicrobium</taxon>
    </lineage>
</organism>
<protein>
    <submittedName>
        <fullName evidence="4">Bifunctional phosphoglucose/phosphomannose isomerase</fullName>
    </submittedName>
</protein>
<dbReference type="NCBIfam" id="NF006426">
    <property type="entry name" value="PRK08674.1-6"/>
    <property type="match status" value="1"/>
</dbReference>
<dbReference type="GO" id="GO:1901135">
    <property type="term" value="P:carbohydrate derivative metabolic process"/>
    <property type="evidence" value="ECO:0007669"/>
    <property type="project" value="InterPro"/>
</dbReference>
<dbReference type="SUPFAM" id="SSF53697">
    <property type="entry name" value="SIS domain"/>
    <property type="match status" value="1"/>
</dbReference>
<dbReference type="AlphaFoldDB" id="A0A845LCQ9"/>
<dbReference type="GO" id="GO:0004476">
    <property type="term" value="F:mannose-6-phosphate isomerase activity"/>
    <property type="evidence" value="ECO:0007669"/>
    <property type="project" value="InterPro"/>
</dbReference>
<dbReference type="CDD" id="cd05637">
    <property type="entry name" value="SIS_PGI_PMI_2"/>
    <property type="match status" value="1"/>
</dbReference>
<keyword evidence="5" id="KW-1185">Reference proteome</keyword>
<dbReference type="GO" id="GO:0097367">
    <property type="term" value="F:carbohydrate derivative binding"/>
    <property type="evidence" value="ECO:0007669"/>
    <property type="project" value="InterPro"/>
</dbReference>
<keyword evidence="2 4" id="KW-0413">Isomerase</keyword>
<comment type="caution">
    <text evidence="4">The sequence shown here is derived from an EMBL/GenBank/DDBJ whole genome shotgun (WGS) entry which is preliminary data.</text>
</comment>
<evidence type="ECO:0000259" key="3">
    <source>
        <dbReference type="PROSITE" id="PS51464"/>
    </source>
</evidence>
<dbReference type="NCBIfam" id="NF006425">
    <property type="entry name" value="PRK08674.1-5"/>
    <property type="match status" value="1"/>
</dbReference>
<dbReference type="RefSeq" id="WP_161263185.1">
    <property type="nucleotide sequence ID" value="NZ_JAFBDC010000023.1"/>
</dbReference>
<accession>A0A845LCQ9</accession>
<evidence type="ECO:0000313" key="5">
    <source>
        <dbReference type="Proteomes" id="UP000471031"/>
    </source>
</evidence>
<dbReference type="Gene3D" id="3.40.50.10490">
    <property type="entry name" value="Glucose-6-phosphate isomerase like protein, domain 1"/>
    <property type="match status" value="2"/>
</dbReference>
<dbReference type="EMBL" id="WXEX01000022">
    <property type="protein sequence ID" value="MZP44617.1"/>
    <property type="molecule type" value="Genomic_DNA"/>
</dbReference>
<name>A0A845LCQ9_HELGE</name>
<comment type="similarity">
    <text evidence="1">Belongs to the PGI/PMI family.</text>
</comment>
<dbReference type="Proteomes" id="UP000471031">
    <property type="component" value="Unassembled WGS sequence"/>
</dbReference>
<dbReference type="InterPro" id="IPR001347">
    <property type="entry name" value="SIS_dom"/>
</dbReference>
<dbReference type="GO" id="GO:0005975">
    <property type="term" value="P:carbohydrate metabolic process"/>
    <property type="evidence" value="ECO:0007669"/>
    <property type="project" value="InterPro"/>
</dbReference>